<feature type="compositionally biased region" description="Low complexity" evidence="1">
    <location>
        <begin position="694"/>
        <end position="704"/>
    </location>
</feature>
<evidence type="ECO:0000256" key="1">
    <source>
        <dbReference type="SAM" id="MobiDB-lite"/>
    </source>
</evidence>
<proteinExistence type="predicted"/>
<evidence type="ECO:0000313" key="2">
    <source>
        <dbReference type="EMBL" id="CDW90298.1"/>
    </source>
</evidence>
<sequence length="726" mass="85048">MMSCQIKVGKIQNSLIKFYKAKLEQSRFNSQSKLTKILNQAFNSRNKHNPLASTNNLKIRKRRHTHESRNHYRKRQIKQSGKQRIIQFRVRTSKESCETKIEENNINQQLEKNQPIDRPENQEFTKTNKATEFEYQEYSGYKQSDIQNEKLQSNEQFSQDTSISLSDFFEDSVQICIPPFESILQIYSPQELETDQQQIQESVISQMNQQSQEESMRPKQMQVHRKVFFSFVGDKINVLKIINQNQAQIQRIQMTPKTNHYASMQRVINEYRVFDFTIKDNLIESIIDYISGCSIEQSEKQVWLLLQSMISHISVSTQLKMPHILSLKNENSKLLREQVISSLTQSNSIIDKVKEMKIFSSKESQGKNVKSEIMRDLTLSNAFDFQNSKFNFGYDSYLIRDLMNQSRSSDALLLTLIFANEQQKNEIILKMLEQQINKKSPLFTLTLINLGQSIINSKRFQMHEQAHDDIHFIIENREVLDSSVTKSQYFQFMLRDMKQTEYDLMRKTQLQQTKLDKQQNKLIDQKQAVQQKPLIKESAINKSDNRIQEDQLVRQQAQLNANNQGLFIGFKGLFQRVISHASQNITKNFTAQNDSSEDENQDQIDQLIKNGESKLDTHQIIENSSKKQNKNNHNQEQMTQVQYEQESKNEKQSILDQDNQVELAKNTITNEKQQVKSESSDYISHQQNPDKIENQNSNQNIQKSNQILTSTENLEDNQEMVKNNST</sequence>
<dbReference type="EMBL" id="CCKQ01018343">
    <property type="protein sequence ID" value="CDW90298.1"/>
    <property type="molecule type" value="Genomic_DNA"/>
</dbReference>
<keyword evidence="3" id="KW-1185">Reference proteome</keyword>
<dbReference type="InParanoid" id="A0A078B9Q9"/>
<reference evidence="2 3" key="1">
    <citation type="submission" date="2014-06" db="EMBL/GenBank/DDBJ databases">
        <authorList>
            <person name="Swart Estienne"/>
        </authorList>
    </citation>
    <scope>NUCLEOTIDE SEQUENCE [LARGE SCALE GENOMIC DNA]</scope>
    <source>
        <strain evidence="2 3">130c</strain>
    </source>
</reference>
<feature type="region of interest" description="Disordered" evidence="1">
    <location>
        <begin position="624"/>
        <end position="704"/>
    </location>
</feature>
<protein>
    <submittedName>
        <fullName evidence="2">Uncharacterized protein</fullName>
    </submittedName>
</protein>
<organism evidence="2 3">
    <name type="scientific">Stylonychia lemnae</name>
    <name type="common">Ciliate</name>
    <dbReference type="NCBI Taxonomy" id="5949"/>
    <lineage>
        <taxon>Eukaryota</taxon>
        <taxon>Sar</taxon>
        <taxon>Alveolata</taxon>
        <taxon>Ciliophora</taxon>
        <taxon>Intramacronucleata</taxon>
        <taxon>Spirotrichea</taxon>
        <taxon>Stichotrichia</taxon>
        <taxon>Sporadotrichida</taxon>
        <taxon>Oxytrichidae</taxon>
        <taxon>Stylonychinae</taxon>
        <taxon>Stylonychia</taxon>
    </lineage>
</organism>
<gene>
    <name evidence="2" type="primary">Contig4100.g4388</name>
    <name evidence="2" type="ORF">STYLEM_19440</name>
</gene>
<evidence type="ECO:0000313" key="3">
    <source>
        <dbReference type="Proteomes" id="UP000039865"/>
    </source>
</evidence>
<feature type="compositionally biased region" description="Polar residues" evidence="1">
    <location>
        <begin position="654"/>
        <end position="672"/>
    </location>
</feature>
<dbReference type="AlphaFoldDB" id="A0A078B9Q9"/>
<accession>A0A078B9Q9</accession>
<dbReference type="Proteomes" id="UP000039865">
    <property type="component" value="Unassembled WGS sequence"/>
</dbReference>
<name>A0A078B9Q9_STYLE</name>